<evidence type="ECO:0000259" key="2">
    <source>
        <dbReference type="PROSITE" id="PS50053"/>
    </source>
</evidence>
<protein>
    <submittedName>
        <fullName evidence="3">Ubi protein</fullName>
    </submittedName>
</protein>
<dbReference type="SUPFAM" id="SSF54236">
    <property type="entry name" value="Ubiquitin-like"/>
    <property type="match status" value="1"/>
</dbReference>
<dbReference type="InterPro" id="IPR029071">
    <property type="entry name" value="Ubiquitin-like_domsf"/>
</dbReference>
<dbReference type="InterPro" id="IPR050158">
    <property type="entry name" value="Ubiquitin_ubiquitin-like"/>
</dbReference>
<dbReference type="EMBL" id="CAJNJA010021948">
    <property type="protein sequence ID" value="CAE7484561.1"/>
    <property type="molecule type" value="Genomic_DNA"/>
</dbReference>
<evidence type="ECO:0000313" key="4">
    <source>
        <dbReference type="Proteomes" id="UP000601435"/>
    </source>
</evidence>
<dbReference type="PROSITE" id="PS50053">
    <property type="entry name" value="UBIQUITIN_2"/>
    <property type="match status" value="1"/>
</dbReference>
<dbReference type="Proteomes" id="UP000601435">
    <property type="component" value="Unassembled WGS sequence"/>
</dbReference>
<evidence type="ECO:0000313" key="3">
    <source>
        <dbReference type="EMBL" id="CAE7484561.1"/>
    </source>
</evidence>
<comment type="caution">
    <text evidence="3">The sequence shown here is derived from an EMBL/GenBank/DDBJ whole genome shotgun (WGS) entry which is preliminary data.</text>
</comment>
<dbReference type="OrthoDB" id="428577at2759"/>
<dbReference type="PANTHER" id="PTHR10666">
    <property type="entry name" value="UBIQUITIN"/>
    <property type="match status" value="1"/>
</dbReference>
<dbReference type="SMART" id="SM00213">
    <property type="entry name" value="UBQ"/>
    <property type="match status" value="2"/>
</dbReference>
<dbReference type="InterPro" id="IPR019956">
    <property type="entry name" value="Ubiquitin_dom"/>
</dbReference>
<evidence type="ECO:0000256" key="1">
    <source>
        <dbReference type="SAM" id="MobiDB-lite"/>
    </source>
</evidence>
<feature type="region of interest" description="Disordered" evidence="1">
    <location>
        <begin position="191"/>
        <end position="216"/>
    </location>
</feature>
<proteinExistence type="predicted"/>
<gene>
    <name evidence="3" type="primary">ubi</name>
    <name evidence="3" type="ORF">SNEC2469_LOCUS13749</name>
</gene>
<feature type="non-terminal residue" evidence="3">
    <location>
        <position position="216"/>
    </location>
</feature>
<dbReference type="Pfam" id="PF00240">
    <property type="entry name" value="ubiquitin"/>
    <property type="match status" value="1"/>
</dbReference>
<sequence length="216" mass="23643">MELRQQELRAKARPPEAIFTLLVGSVLVEVMASDRVSTVIEQLARRIGANSALVSITQEGQDLPKEATLSELGVSASSKLSCRLQGFQVYVKMLTGKALTLQVEGSDTIGNCKELLWRREGFPPVQQRLIFAGTQLDDARTVAECGIEAESSLHLVLHSGCGKCDEILGRQGFEVLSDKIVFEDGSSWNLDGGWDRPPANSDDEQTRKMSSFSSKE</sequence>
<organism evidence="3 4">
    <name type="scientific">Symbiodinium necroappetens</name>
    <dbReference type="NCBI Taxonomy" id="1628268"/>
    <lineage>
        <taxon>Eukaryota</taxon>
        <taxon>Sar</taxon>
        <taxon>Alveolata</taxon>
        <taxon>Dinophyceae</taxon>
        <taxon>Suessiales</taxon>
        <taxon>Symbiodiniaceae</taxon>
        <taxon>Symbiodinium</taxon>
    </lineage>
</organism>
<reference evidence="3" key="1">
    <citation type="submission" date="2021-02" db="EMBL/GenBank/DDBJ databases">
        <authorList>
            <person name="Dougan E. K."/>
            <person name="Rhodes N."/>
            <person name="Thang M."/>
            <person name="Chan C."/>
        </authorList>
    </citation>
    <scope>NUCLEOTIDE SEQUENCE</scope>
</reference>
<name>A0A812SJW2_9DINO</name>
<dbReference type="Gene3D" id="3.10.20.90">
    <property type="entry name" value="Phosphatidylinositol 3-kinase Catalytic Subunit, Chain A, domain 1"/>
    <property type="match status" value="1"/>
</dbReference>
<dbReference type="AlphaFoldDB" id="A0A812SJW2"/>
<dbReference type="PRINTS" id="PR00348">
    <property type="entry name" value="UBIQUITIN"/>
</dbReference>
<keyword evidence="4" id="KW-1185">Reference proteome</keyword>
<feature type="domain" description="Ubiquitin-like" evidence="2">
    <location>
        <begin position="87"/>
        <end position="162"/>
    </location>
</feature>
<accession>A0A812SJW2</accession>
<dbReference type="InterPro" id="IPR000626">
    <property type="entry name" value="Ubiquitin-like_dom"/>
</dbReference>